<organism evidence="6 7">
    <name type="scientific">Elysia marginata</name>
    <dbReference type="NCBI Taxonomy" id="1093978"/>
    <lineage>
        <taxon>Eukaryota</taxon>
        <taxon>Metazoa</taxon>
        <taxon>Spiralia</taxon>
        <taxon>Lophotrochozoa</taxon>
        <taxon>Mollusca</taxon>
        <taxon>Gastropoda</taxon>
        <taxon>Heterobranchia</taxon>
        <taxon>Euthyneura</taxon>
        <taxon>Panpulmonata</taxon>
        <taxon>Sacoglossa</taxon>
        <taxon>Placobranchoidea</taxon>
        <taxon>Plakobranchidae</taxon>
        <taxon>Elysia</taxon>
    </lineage>
</organism>
<keyword evidence="4 5" id="KW-0472">Membrane</keyword>
<evidence type="ECO:0000256" key="1">
    <source>
        <dbReference type="ARBA" id="ARBA00004141"/>
    </source>
</evidence>
<evidence type="ECO:0000313" key="6">
    <source>
        <dbReference type="EMBL" id="GFR68649.1"/>
    </source>
</evidence>
<dbReference type="PANTHER" id="PTHR24064">
    <property type="entry name" value="SOLUTE CARRIER FAMILY 22 MEMBER"/>
    <property type="match status" value="1"/>
</dbReference>
<gene>
    <name evidence="6" type="ORF">ElyMa_003737200</name>
</gene>
<dbReference type="Gene3D" id="1.20.1250.20">
    <property type="entry name" value="MFS general substrate transporter like domains"/>
    <property type="match status" value="1"/>
</dbReference>
<keyword evidence="3 5" id="KW-1133">Transmembrane helix</keyword>
<proteinExistence type="predicted"/>
<dbReference type="InterPro" id="IPR011701">
    <property type="entry name" value="MFS"/>
</dbReference>
<dbReference type="Proteomes" id="UP000762676">
    <property type="component" value="Unassembled WGS sequence"/>
</dbReference>
<protein>
    <submittedName>
        <fullName evidence="6">Solute carrier family 22 member 16</fullName>
    </submittedName>
</protein>
<evidence type="ECO:0000256" key="2">
    <source>
        <dbReference type="ARBA" id="ARBA00022692"/>
    </source>
</evidence>
<evidence type="ECO:0000256" key="4">
    <source>
        <dbReference type="ARBA" id="ARBA00023136"/>
    </source>
</evidence>
<feature type="transmembrane region" description="Helical" evidence="5">
    <location>
        <begin position="27"/>
        <end position="54"/>
    </location>
</feature>
<dbReference type="InterPro" id="IPR036259">
    <property type="entry name" value="MFS_trans_sf"/>
</dbReference>
<evidence type="ECO:0000256" key="5">
    <source>
        <dbReference type="SAM" id="Phobius"/>
    </source>
</evidence>
<dbReference type="GO" id="GO:0022857">
    <property type="term" value="F:transmembrane transporter activity"/>
    <property type="evidence" value="ECO:0007669"/>
    <property type="project" value="InterPro"/>
</dbReference>
<feature type="transmembrane region" description="Helical" evidence="5">
    <location>
        <begin position="66"/>
        <end position="86"/>
    </location>
</feature>
<dbReference type="AlphaFoldDB" id="A0AAV4F6P2"/>
<dbReference type="Pfam" id="PF07690">
    <property type="entry name" value="MFS_1"/>
    <property type="match status" value="1"/>
</dbReference>
<dbReference type="EMBL" id="BMAT01007661">
    <property type="protein sequence ID" value="GFR68649.1"/>
    <property type="molecule type" value="Genomic_DNA"/>
</dbReference>
<name>A0AAV4F6P2_9GAST</name>
<evidence type="ECO:0000256" key="3">
    <source>
        <dbReference type="ARBA" id="ARBA00022989"/>
    </source>
</evidence>
<comment type="caution">
    <text evidence="6">The sequence shown here is derived from an EMBL/GenBank/DDBJ whole genome shotgun (WGS) entry which is preliminary data.</text>
</comment>
<comment type="subcellular location">
    <subcellularLocation>
        <location evidence="1">Membrane</location>
        <topology evidence="1">Multi-pass membrane protein</topology>
    </subcellularLocation>
</comment>
<reference evidence="6 7" key="1">
    <citation type="journal article" date="2021" name="Elife">
        <title>Chloroplast acquisition without the gene transfer in kleptoplastic sea slugs, Plakobranchus ocellatus.</title>
        <authorList>
            <person name="Maeda T."/>
            <person name="Takahashi S."/>
            <person name="Yoshida T."/>
            <person name="Shimamura S."/>
            <person name="Takaki Y."/>
            <person name="Nagai Y."/>
            <person name="Toyoda A."/>
            <person name="Suzuki Y."/>
            <person name="Arimoto A."/>
            <person name="Ishii H."/>
            <person name="Satoh N."/>
            <person name="Nishiyama T."/>
            <person name="Hasebe M."/>
            <person name="Maruyama T."/>
            <person name="Minagawa J."/>
            <person name="Obokata J."/>
            <person name="Shigenobu S."/>
        </authorList>
    </citation>
    <scope>NUCLEOTIDE SEQUENCE [LARGE SCALE GENOMIC DNA]</scope>
</reference>
<evidence type="ECO:0000313" key="7">
    <source>
        <dbReference type="Proteomes" id="UP000762676"/>
    </source>
</evidence>
<dbReference type="SUPFAM" id="SSF103473">
    <property type="entry name" value="MFS general substrate transporter"/>
    <property type="match status" value="1"/>
</dbReference>
<feature type="transmembrane region" description="Helical" evidence="5">
    <location>
        <begin position="92"/>
        <end position="113"/>
    </location>
</feature>
<accession>A0AAV4F6P2</accession>
<keyword evidence="2 5" id="KW-0812">Transmembrane</keyword>
<sequence>MQVVFGVVGSGVLMAGFFKKLEEGNSVFAIFTLLASLFAMCGASGCFGIVFSFTPEMFPTNLRSQAVGLSSLMSRFGGMLGPFAGVLAKQAVWAPGLVIGICAGIVCLVAVALPETSTRELPQTIPELQAWFKQKNRVSKSDRQRVPKSDRQEDIIHVEILPKT</sequence>
<dbReference type="GO" id="GO:0016020">
    <property type="term" value="C:membrane"/>
    <property type="evidence" value="ECO:0007669"/>
    <property type="project" value="UniProtKB-SubCell"/>
</dbReference>
<keyword evidence="7" id="KW-1185">Reference proteome</keyword>